<name>A0ABX1BVJ4_9ACTN</name>
<feature type="compositionally biased region" description="Basic residues" evidence="2">
    <location>
        <begin position="150"/>
        <end position="162"/>
    </location>
</feature>
<feature type="region of interest" description="Disordered" evidence="2">
    <location>
        <begin position="1"/>
        <end position="198"/>
    </location>
</feature>
<dbReference type="InterPro" id="IPR053465">
    <property type="entry name" value="Sortase_Class_E"/>
</dbReference>
<dbReference type="CDD" id="cd05830">
    <property type="entry name" value="Sortase_E"/>
    <property type="match status" value="1"/>
</dbReference>
<keyword evidence="3" id="KW-0812">Transmembrane</keyword>
<feature type="transmembrane region" description="Helical" evidence="3">
    <location>
        <begin position="219"/>
        <end position="241"/>
    </location>
</feature>
<evidence type="ECO:0000313" key="4">
    <source>
        <dbReference type="EMBL" id="NJP99258.1"/>
    </source>
</evidence>
<keyword evidence="3" id="KW-1133">Transmembrane helix</keyword>
<reference evidence="4 5" key="1">
    <citation type="submission" date="2020-03" db="EMBL/GenBank/DDBJ databases">
        <title>WGS of actinomycetes isolated from Thailand.</title>
        <authorList>
            <person name="Thawai C."/>
        </authorList>
    </citation>
    <scope>NUCLEOTIDE SEQUENCE [LARGE SCALE GENOMIC DNA]</scope>
    <source>
        <strain evidence="4 5">PLAI 1-29</strain>
    </source>
</reference>
<feature type="compositionally biased region" description="Gly residues" evidence="2">
    <location>
        <begin position="179"/>
        <end position="188"/>
    </location>
</feature>
<dbReference type="NCBIfam" id="NF033747">
    <property type="entry name" value="class_E_sortase"/>
    <property type="match status" value="1"/>
</dbReference>
<keyword evidence="3" id="KW-0472">Membrane</keyword>
<dbReference type="Pfam" id="PF04203">
    <property type="entry name" value="Sortase"/>
    <property type="match status" value="1"/>
</dbReference>
<dbReference type="EMBL" id="JAATEN010000001">
    <property type="protein sequence ID" value="NJP99258.1"/>
    <property type="molecule type" value="Genomic_DNA"/>
</dbReference>
<feature type="compositionally biased region" description="Basic and acidic residues" evidence="2">
    <location>
        <begin position="1"/>
        <end position="12"/>
    </location>
</feature>
<protein>
    <submittedName>
        <fullName evidence="4">Class E sortase</fullName>
    </submittedName>
</protein>
<keyword evidence="5" id="KW-1185">Reference proteome</keyword>
<keyword evidence="1" id="KW-0378">Hydrolase</keyword>
<feature type="compositionally biased region" description="Low complexity" evidence="2">
    <location>
        <begin position="46"/>
        <end position="60"/>
    </location>
</feature>
<proteinExistence type="predicted"/>
<evidence type="ECO:0000256" key="2">
    <source>
        <dbReference type="SAM" id="MobiDB-lite"/>
    </source>
</evidence>
<feature type="compositionally biased region" description="Low complexity" evidence="2">
    <location>
        <begin position="111"/>
        <end position="136"/>
    </location>
</feature>
<evidence type="ECO:0000313" key="5">
    <source>
        <dbReference type="Proteomes" id="UP000695264"/>
    </source>
</evidence>
<feature type="compositionally biased region" description="Pro residues" evidence="2">
    <location>
        <begin position="69"/>
        <end position="83"/>
    </location>
</feature>
<gene>
    <name evidence="4" type="ORF">HCK00_01470</name>
</gene>
<feature type="compositionally biased region" description="Low complexity" evidence="2">
    <location>
        <begin position="84"/>
        <end position="94"/>
    </location>
</feature>
<dbReference type="InterPro" id="IPR042003">
    <property type="entry name" value="Sortase_E"/>
</dbReference>
<evidence type="ECO:0000256" key="3">
    <source>
        <dbReference type="SAM" id="Phobius"/>
    </source>
</evidence>
<organism evidence="4 5">
    <name type="scientific">Streptomyces zingiberis</name>
    <dbReference type="NCBI Taxonomy" id="2053010"/>
    <lineage>
        <taxon>Bacteria</taxon>
        <taxon>Bacillati</taxon>
        <taxon>Actinomycetota</taxon>
        <taxon>Actinomycetes</taxon>
        <taxon>Kitasatosporales</taxon>
        <taxon>Streptomycetaceae</taxon>
        <taxon>Streptomyces</taxon>
    </lineage>
</organism>
<sequence>MAQAGGERRPEGAADDGYGGPSAGSYGGRPAPWDLEGEEAVRRTHTAFGAGRAAASGATAEPPTARIPAPVPAPGPAPAPATVPAPATGRTAGPEPAPPPVDEETVALRLPAAPAVDPAEPAAPAVDGGTPAAGGRAARRRAAQSGGRHGSSRHGGGRRARRTGGAAPPPDTAASPAAGGTGGAGPGPGSATTAPRSRLEARRLERARKDSPGIIASRFLGETFITLGVLMLLFVTYQLWWTNVLAGQQAGGTASNLQKQWDEGDEKVDKRDPGAFSPGEGFAIMYIPKLDVKVPIAEGIDKHKVLDRGLAGHYAEGKLKTAMPWDETGNFAVAGHRNTHGEPFRYINKLKPGDEIIVETRDTFYIYAMASILPQTPPSNISVIEPVPKQSGFTEPGRYVTLTTCTPEFTSTYRMIVWGKMVDERPRSEGKPDALVG</sequence>
<accession>A0ABX1BVJ4</accession>
<dbReference type="InterPro" id="IPR023365">
    <property type="entry name" value="Sortase_dom-sf"/>
</dbReference>
<dbReference type="SUPFAM" id="SSF63817">
    <property type="entry name" value="Sortase"/>
    <property type="match status" value="1"/>
</dbReference>
<dbReference type="Gene3D" id="2.40.260.10">
    <property type="entry name" value="Sortase"/>
    <property type="match status" value="1"/>
</dbReference>
<feature type="region of interest" description="Disordered" evidence="2">
    <location>
        <begin position="253"/>
        <end position="273"/>
    </location>
</feature>
<feature type="compositionally biased region" description="Gly residues" evidence="2">
    <location>
        <begin position="17"/>
        <end position="27"/>
    </location>
</feature>
<comment type="caution">
    <text evidence="4">The sequence shown here is derived from an EMBL/GenBank/DDBJ whole genome shotgun (WGS) entry which is preliminary data.</text>
</comment>
<evidence type="ECO:0000256" key="1">
    <source>
        <dbReference type="ARBA" id="ARBA00022801"/>
    </source>
</evidence>
<dbReference type="Proteomes" id="UP000695264">
    <property type="component" value="Unassembled WGS sequence"/>
</dbReference>
<dbReference type="NCBIfam" id="TIGR01076">
    <property type="entry name" value="sortase_fam"/>
    <property type="match status" value="1"/>
</dbReference>
<dbReference type="InterPro" id="IPR005754">
    <property type="entry name" value="Sortase"/>
</dbReference>